<keyword evidence="2" id="KW-1185">Reference proteome</keyword>
<dbReference type="Proteomes" id="UP000222133">
    <property type="component" value="Segment"/>
</dbReference>
<reference evidence="2" key="1">
    <citation type="submission" date="2017-05" db="EMBL/GenBank/DDBJ databases">
        <title>ST32 complete genome sequence.</title>
        <authorList>
            <person name="Liu X."/>
            <person name="Liu H."/>
        </authorList>
    </citation>
    <scope>NUCLEOTIDE SEQUENCE [LARGE SCALE GENOMIC DNA]</scope>
</reference>
<dbReference type="EMBL" id="MF044458">
    <property type="protein sequence ID" value="ASD54024.1"/>
    <property type="molecule type" value="Genomic_DNA"/>
</dbReference>
<evidence type="ECO:0000313" key="2">
    <source>
        <dbReference type="Proteomes" id="UP000222133"/>
    </source>
</evidence>
<evidence type="ECO:0000313" key="1">
    <source>
        <dbReference type="EMBL" id="ASD54024.1"/>
    </source>
</evidence>
<protein>
    <submittedName>
        <fullName evidence="1">Uncharacterized protein</fullName>
    </submittedName>
</protein>
<name>A0A218MAQ7_9CAUD</name>
<gene>
    <name evidence="1" type="ORF">ST32_0016</name>
</gene>
<organism evidence="1 2">
    <name type="scientific">Escherichia phage ST32</name>
    <dbReference type="NCBI Taxonomy" id="2005048"/>
    <lineage>
        <taxon>Viruses</taxon>
        <taxon>Duplodnaviria</taxon>
        <taxon>Heunggongvirae</taxon>
        <taxon>Uroviricota</taxon>
        <taxon>Caudoviricetes</taxon>
        <taxon>Chaseviridae</taxon>
        <taxon>Cleopatravirinae</taxon>
        <taxon>Carltongylesvirus</taxon>
        <taxon>Carltongylesvirus ST32</taxon>
    </lineage>
</organism>
<sequence length="95" mass="10769">MNKNSILRYVGKTNYNFTNGKKYKIVAGRGDGVPRNNGTLGAYIQSPLGFVVNDDNRNLCYRTFSDNWELVKDSGEVSWYKPESNMDPIPISKVM</sequence>
<proteinExistence type="predicted"/>
<accession>A0A218MAQ7</accession>